<sequence>MGGRLMFIDASALVAVLKNEPDAPALVEAMEAARGKLRVSPIVRLEATLAIARTLRDARSAGPATAEDVQIASNLVDDLLDAIQAQEMMISSSMGRAAVEALATYGNLVGHPAQLNMCDALSYACAKSHHVPLLYKGDDFARTDLA</sequence>
<dbReference type="GO" id="GO:0000287">
    <property type="term" value="F:magnesium ion binding"/>
    <property type="evidence" value="ECO:0007669"/>
    <property type="project" value="UniProtKB-UniRule"/>
</dbReference>
<dbReference type="EMBL" id="CP040762">
    <property type="protein sequence ID" value="QDA36179.1"/>
    <property type="molecule type" value="Genomic_DNA"/>
</dbReference>
<dbReference type="InterPro" id="IPR022907">
    <property type="entry name" value="VapC_family"/>
</dbReference>
<dbReference type="SUPFAM" id="SSF88723">
    <property type="entry name" value="PIN domain-like"/>
    <property type="match status" value="1"/>
</dbReference>
<dbReference type="Pfam" id="PF01850">
    <property type="entry name" value="PIN"/>
    <property type="match status" value="1"/>
</dbReference>
<dbReference type="Gene3D" id="3.40.50.1010">
    <property type="entry name" value="5'-nuclease"/>
    <property type="match status" value="1"/>
</dbReference>
<accession>A0A4Y5SS82</accession>
<comment type="cofactor">
    <cofactor evidence="5">
        <name>Mg(2+)</name>
        <dbReference type="ChEBI" id="CHEBI:18420"/>
    </cofactor>
</comment>
<dbReference type="InterPro" id="IPR002716">
    <property type="entry name" value="PIN_dom"/>
</dbReference>
<evidence type="ECO:0000256" key="5">
    <source>
        <dbReference type="HAMAP-Rule" id="MF_00265"/>
    </source>
</evidence>
<feature type="binding site" evidence="5">
    <location>
        <position position="119"/>
    </location>
    <ligand>
        <name>Mg(2+)</name>
        <dbReference type="ChEBI" id="CHEBI:18420"/>
    </ligand>
</feature>
<keyword evidence="4 5" id="KW-0378">Hydrolase</keyword>
<comment type="similarity">
    <text evidence="5">Belongs to the PINc/VapC protein family.</text>
</comment>
<name>A0A4Y5SS82_9RHOB</name>
<keyword evidence="5" id="KW-0460">Magnesium</keyword>
<dbReference type="InterPro" id="IPR029060">
    <property type="entry name" value="PIN-like_dom_sf"/>
</dbReference>
<protein>
    <recommendedName>
        <fullName evidence="5">Ribonuclease VapC</fullName>
        <shortName evidence="5">RNase VapC</shortName>
        <ecNumber evidence="5">3.1.-.-</ecNumber>
    </recommendedName>
    <alternativeName>
        <fullName evidence="5">Toxin VapC</fullName>
    </alternativeName>
</protein>
<dbReference type="AlphaFoldDB" id="A0A4Y5SS82"/>
<gene>
    <name evidence="5" type="primary">vapC</name>
    <name evidence="7" type="ORF">E4191_18780</name>
</gene>
<feature type="domain" description="PIN" evidence="6">
    <location>
        <begin position="6"/>
        <end position="144"/>
    </location>
</feature>
<comment type="function">
    <text evidence="5">Toxic component of a toxin-antitoxin (TA) system. An RNase.</text>
</comment>
<keyword evidence="1 5" id="KW-1277">Toxin-antitoxin system</keyword>
<geneLocation type="plasmid" evidence="7 8">
    <name>unnamed2</name>
</geneLocation>
<dbReference type="GO" id="GO:0016787">
    <property type="term" value="F:hydrolase activity"/>
    <property type="evidence" value="ECO:0007669"/>
    <property type="project" value="UniProtKB-KW"/>
</dbReference>
<reference evidence="8" key="1">
    <citation type="submission" date="2019-05" db="EMBL/GenBank/DDBJ databases">
        <title>Tamlana fucoidanivorans sp. nov., isolated from the surface of algae collected from Fujian province in China.</title>
        <authorList>
            <person name="Li J."/>
        </authorList>
    </citation>
    <scope>NUCLEOTIDE SEQUENCE [LARGE SCALE GENOMIC DNA]</scope>
    <source>
        <strain evidence="8">2251</strain>
        <plasmid evidence="8">unnamed2</plasmid>
    </source>
</reference>
<evidence type="ECO:0000313" key="7">
    <source>
        <dbReference type="EMBL" id="QDA36179.1"/>
    </source>
</evidence>
<organism evidence="7 8">
    <name type="scientific">Paracoccus liaowanqingii</name>
    <dbReference type="NCBI Taxonomy" id="2560053"/>
    <lineage>
        <taxon>Bacteria</taxon>
        <taxon>Pseudomonadati</taxon>
        <taxon>Pseudomonadota</taxon>
        <taxon>Alphaproteobacteria</taxon>
        <taxon>Rhodobacterales</taxon>
        <taxon>Paracoccaceae</taxon>
        <taxon>Paracoccus</taxon>
    </lineage>
</organism>
<dbReference type="KEGG" id="plia:E4191_18780"/>
<dbReference type="GO" id="GO:0004540">
    <property type="term" value="F:RNA nuclease activity"/>
    <property type="evidence" value="ECO:0007669"/>
    <property type="project" value="InterPro"/>
</dbReference>
<evidence type="ECO:0000256" key="2">
    <source>
        <dbReference type="ARBA" id="ARBA00022722"/>
    </source>
</evidence>
<evidence type="ECO:0000256" key="1">
    <source>
        <dbReference type="ARBA" id="ARBA00022649"/>
    </source>
</evidence>
<keyword evidence="7" id="KW-0614">Plasmid</keyword>
<evidence type="ECO:0000313" key="8">
    <source>
        <dbReference type="Proteomes" id="UP000296374"/>
    </source>
</evidence>
<feature type="binding site" evidence="5">
    <location>
        <position position="9"/>
    </location>
    <ligand>
        <name>Mg(2+)</name>
        <dbReference type="ChEBI" id="CHEBI:18420"/>
    </ligand>
</feature>
<evidence type="ECO:0000256" key="4">
    <source>
        <dbReference type="ARBA" id="ARBA00022801"/>
    </source>
</evidence>
<dbReference type="CDD" id="cd09871">
    <property type="entry name" value="PIN_MtVapC28-VapC30-like"/>
    <property type="match status" value="1"/>
</dbReference>
<keyword evidence="5" id="KW-0800">Toxin</keyword>
<keyword evidence="3 5" id="KW-0479">Metal-binding</keyword>
<dbReference type="HAMAP" id="MF_00265">
    <property type="entry name" value="VapC_Nob1"/>
    <property type="match status" value="1"/>
</dbReference>
<dbReference type="EC" id="3.1.-.-" evidence="5"/>
<evidence type="ECO:0000256" key="3">
    <source>
        <dbReference type="ARBA" id="ARBA00022723"/>
    </source>
</evidence>
<keyword evidence="2 5" id="KW-0540">Nuclease</keyword>
<proteinExistence type="inferred from homology"/>
<dbReference type="Proteomes" id="UP000296374">
    <property type="component" value="Plasmid unnamed2"/>
</dbReference>
<dbReference type="GO" id="GO:0090729">
    <property type="term" value="F:toxin activity"/>
    <property type="evidence" value="ECO:0007669"/>
    <property type="project" value="UniProtKB-KW"/>
</dbReference>
<evidence type="ECO:0000259" key="6">
    <source>
        <dbReference type="Pfam" id="PF01850"/>
    </source>
</evidence>